<feature type="region of interest" description="Disordered" evidence="5">
    <location>
        <begin position="106"/>
        <end position="128"/>
    </location>
</feature>
<name>A0ABQ8EUY0_9FUNG</name>
<organism evidence="6 7">
    <name type="scientific">Batrachochytrium salamandrivorans</name>
    <dbReference type="NCBI Taxonomy" id="1357716"/>
    <lineage>
        <taxon>Eukaryota</taxon>
        <taxon>Fungi</taxon>
        <taxon>Fungi incertae sedis</taxon>
        <taxon>Chytridiomycota</taxon>
        <taxon>Chytridiomycota incertae sedis</taxon>
        <taxon>Chytridiomycetes</taxon>
        <taxon>Rhizophydiales</taxon>
        <taxon>Rhizophydiales incertae sedis</taxon>
        <taxon>Batrachochytrium</taxon>
    </lineage>
</organism>
<evidence type="ECO:0000256" key="4">
    <source>
        <dbReference type="ARBA" id="ARBA00023157"/>
    </source>
</evidence>
<evidence type="ECO:0000256" key="2">
    <source>
        <dbReference type="ARBA" id="ARBA00006425"/>
    </source>
</evidence>
<gene>
    <name evidence="6" type="ORF">BASA50_000072</name>
</gene>
<comment type="similarity">
    <text evidence="2">Belongs to the cytochrome c oxidase subunit 6B family.</text>
</comment>
<protein>
    <recommendedName>
        <fullName evidence="8">Cytochrome c oxidase assembly factor 6</fullName>
    </recommendedName>
</protein>
<dbReference type="InterPro" id="IPR036549">
    <property type="entry name" value="CX6/COA6-like_sf"/>
</dbReference>
<dbReference type="Pfam" id="PF02297">
    <property type="entry name" value="COX6B"/>
    <property type="match status" value="1"/>
</dbReference>
<evidence type="ECO:0000256" key="3">
    <source>
        <dbReference type="ARBA" id="ARBA00023128"/>
    </source>
</evidence>
<dbReference type="PANTHER" id="PTHR47677">
    <property type="entry name" value="CYTOCHROME C OXIDASE ASSEMBLY FACTOR 6"/>
    <property type="match status" value="1"/>
</dbReference>
<dbReference type="Gene3D" id="1.10.10.140">
    <property type="entry name" value="Cytochrome c oxidase, subunit VIb"/>
    <property type="match status" value="1"/>
</dbReference>
<sequence length="128" mass="15172">MSQPPTRSERSKCWSARDAYFACLDERKLWLHGFAPTDYDEIVKLDPLAKHGKSEGDRTLTKEERGKLFTCSQTKLFFEKECLPSWVYHFGMLRVKELQSKAMSDHLRKGQEERHANRDEYWAKMKKN</sequence>
<keyword evidence="3" id="KW-0496">Mitochondrion</keyword>
<evidence type="ECO:0008006" key="8">
    <source>
        <dbReference type="Google" id="ProtNLM"/>
    </source>
</evidence>
<dbReference type="Proteomes" id="UP001648503">
    <property type="component" value="Unassembled WGS sequence"/>
</dbReference>
<evidence type="ECO:0000256" key="1">
    <source>
        <dbReference type="ARBA" id="ARBA00004173"/>
    </source>
</evidence>
<reference evidence="6 7" key="1">
    <citation type="submission" date="2021-02" db="EMBL/GenBank/DDBJ databases">
        <title>Variation within the Batrachochytrium salamandrivorans European outbreak.</title>
        <authorList>
            <person name="Kelly M."/>
            <person name="Pasmans F."/>
            <person name="Shea T.P."/>
            <person name="Munoz J.F."/>
            <person name="Carranza S."/>
            <person name="Cuomo C.A."/>
            <person name="Martel A."/>
        </authorList>
    </citation>
    <scope>NUCLEOTIDE SEQUENCE [LARGE SCALE GENOMIC DNA]</scope>
    <source>
        <strain evidence="6 7">AMFP18/2</strain>
    </source>
</reference>
<accession>A0ABQ8EUY0</accession>
<keyword evidence="4" id="KW-1015">Disulfide bond</keyword>
<evidence type="ECO:0000313" key="7">
    <source>
        <dbReference type="Proteomes" id="UP001648503"/>
    </source>
</evidence>
<dbReference type="PANTHER" id="PTHR47677:SF1">
    <property type="entry name" value="CYTOCHROME C OXIDASE ASSEMBLY FACTOR 6"/>
    <property type="match status" value="1"/>
</dbReference>
<comment type="subcellular location">
    <subcellularLocation>
        <location evidence="1">Mitochondrion</location>
    </subcellularLocation>
</comment>
<evidence type="ECO:0000256" key="5">
    <source>
        <dbReference type="SAM" id="MobiDB-lite"/>
    </source>
</evidence>
<proteinExistence type="inferred from homology"/>
<evidence type="ECO:0000313" key="6">
    <source>
        <dbReference type="EMBL" id="KAH6587025.1"/>
    </source>
</evidence>
<keyword evidence="7" id="KW-1185">Reference proteome</keyword>
<comment type="caution">
    <text evidence="6">The sequence shown here is derived from an EMBL/GenBank/DDBJ whole genome shotgun (WGS) entry which is preliminary data.</text>
</comment>
<dbReference type="InterPro" id="IPR048281">
    <property type="entry name" value="COA6_fun"/>
</dbReference>
<dbReference type="InterPro" id="IPR048280">
    <property type="entry name" value="COX6B-like"/>
</dbReference>
<dbReference type="EMBL" id="JAFCIX010000569">
    <property type="protein sequence ID" value="KAH6587025.1"/>
    <property type="molecule type" value="Genomic_DNA"/>
</dbReference>